<evidence type="ECO:0000313" key="4">
    <source>
        <dbReference type="Proteomes" id="UP000284706"/>
    </source>
</evidence>
<dbReference type="GO" id="GO:1990247">
    <property type="term" value="F:N6-methyladenosine-containing RNA reader activity"/>
    <property type="evidence" value="ECO:0007669"/>
    <property type="project" value="TreeGrafter"/>
</dbReference>
<dbReference type="PANTHER" id="PTHR12357:SF89">
    <property type="entry name" value="YTH DOMAIN-CONTAINING FAMILY PROTEIN"/>
    <property type="match status" value="1"/>
</dbReference>
<dbReference type="CDD" id="cd21134">
    <property type="entry name" value="YTH"/>
    <property type="match status" value="1"/>
</dbReference>
<feature type="domain" description="YTH" evidence="2">
    <location>
        <begin position="513"/>
        <end position="648"/>
    </location>
</feature>
<feature type="compositionally biased region" description="Low complexity" evidence="1">
    <location>
        <begin position="253"/>
        <end position="262"/>
    </location>
</feature>
<dbReference type="GO" id="GO:0003729">
    <property type="term" value="F:mRNA binding"/>
    <property type="evidence" value="ECO:0007669"/>
    <property type="project" value="TreeGrafter"/>
</dbReference>
<evidence type="ECO:0000313" key="3">
    <source>
        <dbReference type="EMBL" id="PPR06424.1"/>
    </source>
</evidence>
<comment type="caution">
    <text evidence="3">The sequence shown here is derived from an EMBL/GenBank/DDBJ whole genome shotgun (WGS) entry which is preliminary data.</text>
</comment>
<dbReference type="STRING" id="231916.A0A409YTT8"/>
<feature type="region of interest" description="Disordered" evidence="1">
    <location>
        <begin position="1"/>
        <end position="34"/>
    </location>
</feature>
<organism evidence="3 4">
    <name type="scientific">Gymnopilus dilepis</name>
    <dbReference type="NCBI Taxonomy" id="231916"/>
    <lineage>
        <taxon>Eukaryota</taxon>
        <taxon>Fungi</taxon>
        <taxon>Dikarya</taxon>
        <taxon>Basidiomycota</taxon>
        <taxon>Agaricomycotina</taxon>
        <taxon>Agaricomycetes</taxon>
        <taxon>Agaricomycetidae</taxon>
        <taxon>Agaricales</taxon>
        <taxon>Agaricineae</taxon>
        <taxon>Hymenogastraceae</taxon>
        <taxon>Gymnopilus</taxon>
    </lineage>
</organism>
<dbReference type="GO" id="GO:0061157">
    <property type="term" value="P:mRNA destabilization"/>
    <property type="evidence" value="ECO:0007669"/>
    <property type="project" value="TreeGrafter"/>
</dbReference>
<feature type="compositionally biased region" description="Polar residues" evidence="1">
    <location>
        <begin position="142"/>
        <end position="159"/>
    </location>
</feature>
<name>A0A409YTT8_9AGAR</name>
<feature type="compositionally biased region" description="Polar residues" evidence="1">
    <location>
        <begin position="263"/>
        <end position="280"/>
    </location>
</feature>
<dbReference type="InParanoid" id="A0A409YTT8"/>
<dbReference type="GO" id="GO:0005737">
    <property type="term" value="C:cytoplasm"/>
    <property type="evidence" value="ECO:0007669"/>
    <property type="project" value="TreeGrafter"/>
</dbReference>
<accession>A0A409YTT8</accession>
<feature type="compositionally biased region" description="Acidic residues" evidence="1">
    <location>
        <begin position="226"/>
        <end position="235"/>
    </location>
</feature>
<feature type="region of interest" description="Disordered" evidence="1">
    <location>
        <begin position="312"/>
        <end position="465"/>
    </location>
</feature>
<feature type="compositionally biased region" description="Low complexity" evidence="1">
    <location>
        <begin position="761"/>
        <end position="780"/>
    </location>
</feature>
<feature type="compositionally biased region" description="Polar residues" evidence="1">
    <location>
        <begin position="401"/>
        <end position="412"/>
    </location>
</feature>
<feature type="compositionally biased region" description="Low complexity" evidence="1">
    <location>
        <begin position="375"/>
        <end position="398"/>
    </location>
</feature>
<feature type="region of interest" description="Disordered" evidence="1">
    <location>
        <begin position="210"/>
        <end position="292"/>
    </location>
</feature>
<dbReference type="OrthoDB" id="306690at2759"/>
<reference evidence="3 4" key="1">
    <citation type="journal article" date="2018" name="Evol. Lett.">
        <title>Horizontal gene cluster transfer increased hallucinogenic mushroom diversity.</title>
        <authorList>
            <person name="Reynolds H.T."/>
            <person name="Vijayakumar V."/>
            <person name="Gluck-Thaler E."/>
            <person name="Korotkin H.B."/>
            <person name="Matheny P.B."/>
            <person name="Slot J.C."/>
        </authorList>
    </citation>
    <scope>NUCLEOTIDE SEQUENCE [LARGE SCALE GENOMIC DNA]</scope>
    <source>
        <strain evidence="3 4">SRW20</strain>
    </source>
</reference>
<dbReference type="InterPro" id="IPR045168">
    <property type="entry name" value="YTH_prot"/>
</dbReference>
<feature type="region of interest" description="Disordered" evidence="1">
    <location>
        <begin position="736"/>
        <end position="780"/>
    </location>
</feature>
<feature type="compositionally biased region" description="Low complexity" evidence="1">
    <location>
        <begin position="413"/>
        <end position="437"/>
    </location>
</feature>
<dbReference type="Pfam" id="PF04146">
    <property type="entry name" value="YTH"/>
    <property type="match status" value="1"/>
</dbReference>
<dbReference type="Gene3D" id="3.10.590.10">
    <property type="entry name" value="ph1033 like domains"/>
    <property type="match status" value="1"/>
</dbReference>
<sequence length="780" mass="84271">MSSQIPPDPASPSAGAVRRHHTISAHSRAARASAKDIISEEVHDTQQQGIWNDDEVVDQDWVGGVGAVGEKTSLHRQSSLPTRYHRGFQNQASKTGNLTPKTVNSLAAIAGNEGDEEPWKFGSYDVDDDEHSQAEHGHGHPQHQQVIETQAQAQASGSPLSPHFANPPNVPSPPPAGSGVRRHVSLTYGAAVGGQRKIASGLKRSGTIQATLPSHSQNSTPPDTSEQPEEEEYLYEADNSSAYGEEDYHVTSQQQPQQYQQYSNSPIGRTSPWSSGNEWRQQGYGGNGNTTVDDVQRALSALELASNQGAAPVGNYQGYQQPQGTHPPRFTSAQGPHHQSTGSRGSTGSGGNAPYNNNGNGNKLPNDFEGRKTPLSQGQRSGYGQQQQYNQQEQGLRGRASNPNMQYGYQQQGGHVKSGSSSSNAGGVPGSSSGAVPSVPPIPQQYLQQNQGNQGRPGLGVATNFSNTGNTAAAVASGQTPVQPFITTPIDVPTLIATKGYNPAQFDTRPAFARYFVIKSYTEDDVHKSLKYEIWSSTEPGNKRLDKAFKDTAGRGPIYLFFSVNASGHFCGMAEMLTPVDYTRSSTVWASDKWKGVFKVRWIFVRDIPNINLRHIKLNNTQERKPVTNSRDTQELLPDAGQEMLRIFHTHPARTSLLQDFAFYEVQSISCLQAMQKMQATGGAVSPSPPILNSPPLTNSTPATNANFNPNAYPMQQMPMMQMGMNMGIGGAGQYAGGQQGLHPQTQAMHQSVMRHPSPQPQQQQGQQQQGVTQGGYAAF</sequence>
<evidence type="ECO:0000256" key="1">
    <source>
        <dbReference type="SAM" id="MobiDB-lite"/>
    </source>
</evidence>
<dbReference type="Proteomes" id="UP000284706">
    <property type="component" value="Unassembled WGS sequence"/>
</dbReference>
<protein>
    <recommendedName>
        <fullName evidence="2">YTH domain-containing protein</fullName>
    </recommendedName>
</protein>
<feature type="compositionally biased region" description="Polar residues" evidence="1">
    <location>
        <begin position="210"/>
        <end position="225"/>
    </location>
</feature>
<keyword evidence="4" id="KW-1185">Reference proteome</keyword>
<dbReference type="AlphaFoldDB" id="A0A409YTT8"/>
<proteinExistence type="predicted"/>
<dbReference type="PANTHER" id="PTHR12357">
    <property type="entry name" value="YTH YT521-B HOMOLOGY DOMAIN-CONTAINING"/>
    <property type="match status" value="1"/>
</dbReference>
<dbReference type="PROSITE" id="PS50882">
    <property type="entry name" value="YTH"/>
    <property type="match status" value="1"/>
</dbReference>
<evidence type="ECO:0000259" key="2">
    <source>
        <dbReference type="PROSITE" id="PS50882"/>
    </source>
</evidence>
<feature type="compositionally biased region" description="Low complexity" evidence="1">
    <location>
        <begin position="352"/>
        <end position="362"/>
    </location>
</feature>
<feature type="region of interest" description="Disordered" evidence="1">
    <location>
        <begin position="111"/>
        <end position="181"/>
    </location>
</feature>
<feature type="compositionally biased region" description="Low complexity" evidence="1">
    <location>
        <begin position="444"/>
        <end position="454"/>
    </location>
</feature>
<feature type="compositionally biased region" description="Pro residues" evidence="1">
    <location>
        <begin position="1"/>
        <end position="10"/>
    </location>
</feature>
<dbReference type="InterPro" id="IPR007275">
    <property type="entry name" value="YTH_domain"/>
</dbReference>
<dbReference type="EMBL" id="NHYE01000325">
    <property type="protein sequence ID" value="PPR06424.1"/>
    <property type="molecule type" value="Genomic_DNA"/>
</dbReference>
<gene>
    <name evidence="3" type="ORF">CVT26_004836</name>
</gene>